<dbReference type="GO" id="GO:0005829">
    <property type="term" value="C:cytosol"/>
    <property type="evidence" value="ECO:0007669"/>
    <property type="project" value="TreeGrafter"/>
</dbReference>
<evidence type="ECO:0000313" key="3">
    <source>
        <dbReference type="Proteomes" id="UP000694620"/>
    </source>
</evidence>
<dbReference type="AlphaFoldDB" id="A0A8C4T0Z8"/>
<evidence type="ECO:0000256" key="1">
    <source>
        <dbReference type="SAM" id="SignalP"/>
    </source>
</evidence>
<reference evidence="2" key="2">
    <citation type="submission" date="2025-08" db="UniProtKB">
        <authorList>
            <consortium name="Ensembl"/>
        </authorList>
    </citation>
    <scope>IDENTIFICATION</scope>
</reference>
<dbReference type="Proteomes" id="UP000694620">
    <property type="component" value="Chromosome 11"/>
</dbReference>
<organism evidence="2 3">
    <name type="scientific">Erpetoichthys calabaricus</name>
    <name type="common">Rope fish</name>
    <name type="synonym">Calamoichthys calabaricus</name>
    <dbReference type="NCBI Taxonomy" id="27687"/>
    <lineage>
        <taxon>Eukaryota</taxon>
        <taxon>Metazoa</taxon>
        <taxon>Chordata</taxon>
        <taxon>Craniata</taxon>
        <taxon>Vertebrata</taxon>
        <taxon>Euteleostomi</taxon>
        <taxon>Actinopterygii</taxon>
        <taxon>Polypteriformes</taxon>
        <taxon>Polypteridae</taxon>
        <taxon>Erpetoichthys</taxon>
    </lineage>
</organism>
<accession>A0A8C4T0Z8</accession>
<reference evidence="2" key="1">
    <citation type="submission" date="2021-06" db="EMBL/GenBank/DDBJ databases">
        <authorList>
            <consortium name="Wellcome Sanger Institute Data Sharing"/>
        </authorList>
    </citation>
    <scope>NUCLEOTIDE SEQUENCE [LARGE SCALE GENOMIC DNA]</scope>
</reference>
<dbReference type="PANTHER" id="PTHR33539">
    <property type="entry name" value="UPF0764 PROTEIN C16ORF89"/>
    <property type="match status" value="1"/>
</dbReference>
<sequence length="357" mass="40755">MRSHLLLLLSCALVLFHGEGQPVEVSELLRALDKAVGFFQREFRQINLDGVVGFGILNAELGEALRRWPPADHSMDANSAGHVSKVRKMMQRLDGTLQQASYTLQESDPSYFREFEPILDSGFWSLPKMWNTTSPRLVYPAFQEVACFSEQLSDKCIALLLGTWKDNGTPCIVTNSCRNLMTRFGCADYSLSHQLLYFMIGQMKGCSNILQGERRGSRINMTGREYERIFCSNMMKRNVAFENSGFPVETHDIFMENIMLCGMAGYSDFYKSSWLRQILAWQDTEEGCFGRHEGLAKSRMQERKVLEIMELHKRVKRREKTLHDGCSSHMTAVAVSALGGYLDYYQTEQDVTKRPLA</sequence>
<proteinExistence type="predicted"/>
<name>A0A8C4T0Z8_ERPCA</name>
<reference evidence="2" key="3">
    <citation type="submission" date="2025-09" db="UniProtKB">
        <authorList>
            <consortium name="Ensembl"/>
        </authorList>
    </citation>
    <scope>IDENTIFICATION</scope>
</reference>
<feature type="chain" id="PRO_5034205234" evidence="1">
    <location>
        <begin position="21"/>
        <end position="357"/>
    </location>
</feature>
<protein>
    <submittedName>
        <fullName evidence="2">Uncharacterized protein</fullName>
    </submittedName>
</protein>
<dbReference type="GO" id="GO:0016020">
    <property type="term" value="C:membrane"/>
    <property type="evidence" value="ECO:0007669"/>
    <property type="project" value="TreeGrafter"/>
</dbReference>
<dbReference type="Pfam" id="PF15882">
    <property type="entry name" value="DUF4735"/>
    <property type="match status" value="1"/>
</dbReference>
<dbReference type="Ensembl" id="ENSECRT00000025876.1">
    <property type="protein sequence ID" value="ENSECRP00000025335.1"/>
    <property type="gene ID" value="ENSECRG00000017135.1"/>
</dbReference>
<evidence type="ECO:0000313" key="2">
    <source>
        <dbReference type="Ensembl" id="ENSECRP00000025335.1"/>
    </source>
</evidence>
<keyword evidence="3" id="KW-1185">Reference proteome</keyword>
<dbReference type="InterPro" id="IPR031751">
    <property type="entry name" value="DUF4735"/>
</dbReference>
<dbReference type="GeneTree" id="ENSGT00390000013433"/>
<dbReference type="PANTHER" id="PTHR33539:SF1">
    <property type="entry name" value="UPF0764 PROTEIN C16ORF89"/>
    <property type="match status" value="1"/>
</dbReference>
<keyword evidence="1" id="KW-0732">Signal</keyword>
<feature type="signal peptide" evidence="1">
    <location>
        <begin position="1"/>
        <end position="20"/>
    </location>
</feature>